<name>A0ABW4WKF3_9HYPH</name>
<organism evidence="2 3">
    <name type="scientific">Mesorhizobium calcicola</name>
    <dbReference type="NCBI Taxonomy" id="1300310"/>
    <lineage>
        <taxon>Bacteria</taxon>
        <taxon>Pseudomonadati</taxon>
        <taxon>Pseudomonadota</taxon>
        <taxon>Alphaproteobacteria</taxon>
        <taxon>Hyphomicrobiales</taxon>
        <taxon>Phyllobacteriaceae</taxon>
        <taxon>Mesorhizobium</taxon>
    </lineage>
</organism>
<keyword evidence="1" id="KW-0812">Transmembrane</keyword>
<comment type="caution">
    <text evidence="2">The sequence shown here is derived from an EMBL/GenBank/DDBJ whole genome shotgun (WGS) entry which is preliminary data.</text>
</comment>
<sequence>MKRKPLLLFAFPFLILAILAGERMATFLLGTYPASPAVWWIWLELRPLSTMLWQQIDFNLGDSMAADAAVLAAVSILCWIACHTRRSAFFFLTNHVALILAGLMIAVGSHSETASTIATFTSPSGLPFSLAVDFALKSSLVLLLGVAACAYCHVAFLAEARARSEARTVRILALRRDL</sequence>
<protein>
    <submittedName>
        <fullName evidence="2">Uncharacterized protein</fullName>
    </submittedName>
</protein>
<keyword evidence="3" id="KW-1185">Reference proteome</keyword>
<dbReference type="Proteomes" id="UP001597349">
    <property type="component" value="Unassembled WGS sequence"/>
</dbReference>
<feature type="transmembrane region" description="Helical" evidence="1">
    <location>
        <begin position="134"/>
        <end position="158"/>
    </location>
</feature>
<evidence type="ECO:0000313" key="2">
    <source>
        <dbReference type="EMBL" id="MFD2055892.1"/>
    </source>
</evidence>
<evidence type="ECO:0000256" key="1">
    <source>
        <dbReference type="SAM" id="Phobius"/>
    </source>
</evidence>
<reference evidence="3" key="1">
    <citation type="journal article" date="2019" name="Int. J. Syst. Evol. Microbiol.">
        <title>The Global Catalogue of Microorganisms (GCM) 10K type strain sequencing project: providing services to taxonomists for standard genome sequencing and annotation.</title>
        <authorList>
            <consortium name="The Broad Institute Genomics Platform"/>
            <consortium name="The Broad Institute Genome Sequencing Center for Infectious Disease"/>
            <person name="Wu L."/>
            <person name="Ma J."/>
        </authorList>
    </citation>
    <scope>NUCLEOTIDE SEQUENCE [LARGE SCALE GENOMIC DNA]</scope>
    <source>
        <strain evidence="3">CGMCC 1.16226</strain>
    </source>
</reference>
<dbReference type="RefSeq" id="WP_379022566.1">
    <property type="nucleotide sequence ID" value="NZ_JBHUGY010000035.1"/>
</dbReference>
<keyword evidence="1" id="KW-0472">Membrane</keyword>
<keyword evidence="1" id="KW-1133">Transmembrane helix</keyword>
<accession>A0ABW4WKF3</accession>
<gene>
    <name evidence="2" type="ORF">ACFSQT_23350</name>
</gene>
<feature type="transmembrane region" description="Helical" evidence="1">
    <location>
        <begin position="60"/>
        <end position="82"/>
    </location>
</feature>
<proteinExistence type="predicted"/>
<feature type="transmembrane region" description="Helical" evidence="1">
    <location>
        <begin position="89"/>
        <end position="107"/>
    </location>
</feature>
<dbReference type="EMBL" id="JBHUGY010000035">
    <property type="protein sequence ID" value="MFD2055892.1"/>
    <property type="molecule type" value="Genomic_DNA"/>
</dbReference>
<evidence type="ECO:0000313" key="3">
    <source>
        <dbReference type="Proteomes" id="UP001597349"/>
    </source>
</evidence>